<feature type="region of interest" description="Disordered" evidence="2">
    <location>
        <begin position="19"/>
        <end position="60"/>
    </location>
</feature>
<dbReference type="InterPro" id="IPR042185">
    <property type="entry name" value="Serpin_sf_2"/>
</dbReference>
<dbReference type="PANTHER" id="PTHR11461:SF211">
    <property type="entry name" value="GH10112P-RELATED"/>
    <property type="match status" value="1"/>
</dbReference>
<dbReference type="InterPro" id="IPR023795">
    <property type="entry name" value="Serpin_CS"/>
</dbReference>
<dbReference type="PANTHER" id="PTHR11461">
    <property type="entry name" value="SERINE PROTEASE INHIBITOR, SERPIN"/>
    <property type="match status" value="1"/>
</dbReference>
<protein>
    <submittedName>
        <fullName evidence="4">Serpin family protein</fullName>
    </submittedName>
</protein>
<dbReference type="InterPro" id="IPR023796">
    <property type="entry name" value="Serpin_dom"/>
</dbReference>
<evidence type="ECO:0000259" key="3">
    <source>
        <dbReference type="SMART" id="SM00093"/>
    </source>
</evidence>
<accession>A0A643K052</accession>
<evidence type="ECO:0000313" key="4">
    <source>
        <dbReference type="EMBL" id="KAB1187651.1"/>
    </source>
</evidence>
<dbReference type="PROSITE" id="PS51257">
    <property type="entry name" value="PROKAR_LIPOPROTEIN"/>
    <property type="match status" value="1"/>
</dbReference>
<comment type="caution">
    <text evidence="4">The sequence shown here is derived from an EMBL/GenBank/DDBJ whole genome shotgun (WGS) entry which is preliminary data.</text>
</comment>
<dbReference type="SMART" id="SM00093">
    <property type="entry name" value="SERPIN"/>
    <property type="match status" value="1"/>
</dbReference>
<dbReference type="GO" id="GO:0005615">
    <property type="term" value="C:extracellular space"/>
    <property type="evidence" value="ECO:0007669"/>
    <property type="project" value="InterPro"/>
</dbReference>
<dbReference type="CDD" id="cd19590">
    <property type="entry name" value="serpin_thermopin-like"/>
    <property type="match status" value="1"/>
</dbReference>
<gene>
    <name evidence="4" type="ORF">Hfx1149_06240</name>
</gene>
<feature type="compositionally biased region" description="Low complexity" evidence="2">
    <location>
        <begin position="34"/>
        <end position="49"/>
    </location>
</feature>
<comment type="similarity">
    <text evidence="1">Belongs to the serpin family.</text>
</comment>
<dbReference type="GO" id="GO:0004867">
    <property type="term" value="F:serine-type endopeptidase inhibitor activity"/>
    <property type="evidence" value="ECO:0007669"/>
    <property type="project" value="InterPro"/>
</dbReference>
<dbReference type="Gene3D" id="3.30.497.10">
    <property type="entry name" value="Antithrombin, subunit I, domain 2"/>
    <property type="match status" value="1"/>
</dbReference>
<dbReference type="Pfam" id="PF00079">
    <property type="entry name" value="Serpin"/>
    <property type="match status" value="1"/>
</dbReference>
<dbReference type="InterPro" id="IPR036186">
    <property type="entry name" value="Serpin_sf"/>
</dbReference>
<dbReference type="RefSeq" id="WP_151136533.1">
    <property type="nucleotide sequence ID" value="NZ_VZUS01000001.1"/>
</dbReference>
<feature type="domain" description="Serpin" evidence="3">
    <location>
        <begin position="78"/>
        <end position="447"/>
    </location>
</feature>
<evidence type="ECO:0000256" key="2">
    <source>
        <dbReference type="SAM" id="MobiDB-lite"/>
    </source>
</evidence>
<organism evidence="4">
    <name type="scientific">Haloferax sp. CBA1149</name>
    <dbReference type="NCBI Taxonomy" id="2650753"/>
    <lineage>
        <taxon>Archaea</taxon>
        <taxon>Methanobacteriati</taxon>
        <taxon>Methanobacteriota</taxon>
        <taxon>Stenosarchaea group</taxon>
        <taxon>Halobacteria</taxon>
        <taxon>Halobacteriales</taxon>
        <taxon>Haloferacaceae</taxon>
        <taxon>Haloferax</taxon>
    </lineage>
</organism>
<dbReference type="EMBL" id="VZUS01000001">
    <property type="protein sequence ID" value="KAB1187651.1"/>
    <property type="molecule type" value="Genomic_DNA"/>
</dbReference>
<sequence>MNRRELLALSGALVAATVAGCTGDGGSQPETETDTPSSTNTPTETPTDTPTEEPPTGEPTVDDERLAALAAGNAEFALELHNHLAANTGGNQFLSPYSISVALAMTYAGARGDTREQMEETLHYTLGDDVHPAFADLQSKLDSRATATDPADDSEVDAFQLAVANALWGREGYPFSEDYLALLEENYGAGLREANFAGDPDGERERINDWVADQTEDRIEDLLPPDSITPQTVLVLTNAIYFMASWLHKFDPENTEDGTFTALDGTESTVPLMHREMDRVNYASVPGAQAVELPYIGEDVSMVLILPDEGTFEEFEQNLTADRLFGIFQEMSDATGSLVFPRFEFETEVQLSTALSDLGMPIAFGGGADFSGMVDGDQSGLAIDEVFHKTFVSVDEEGTEAAASTAVVMLESLPPSWGELRFDRPFLFCIRDRPTDAILFYGRVVDAGAAQGDE</sequence>
<name>A0A643K052_9EURY</name>
<dbReference type="InterPro" id="IPR000215">
    <property type="entry name" value="Serpin_fam"/>
</dbReference>
<evidence type="ECO:0000256" key="1">
    <source>
        <dbReference type="RuleBase" id="RU000411"/>
    </source>
</evidence>
<proteinExistence type="inferred from homology"/>
<dbReference type="PROSITE" id="PS00284">
    <property type="entry name" value="SERPIN"/>
    <property type="match status" value="1"/>
</dbReference>
<dbReference type="SUPFAM" id="SSF56574">
    <property type="entry name" value="Serpins"/>
    <property type="match status" value="1"/>
</dbReference>
<reference evidence="4" key="1">
    <citation type="submission" date="2019-09" db="EMBL/GenBank/DDBJ databases">
        <title>Genomic analysis of Haloferax sp. CBA1149.</title>
        <authorList>
            <person name="Roh S.W."/>
        </authorList>
    </citation>
    <scope>NUCLEOTIDE SEQUENCE</scope>
    <source>
        <strain evidence="4">CBA1149</strain>
    </source>
</reference>
<dbReference type="InterPro" id="IPR042178">
    <property type="entry name" value="Serpin_sf_1"/>
</dbReference>
<dbReference type="AlphaFoldDB" id="A0A643K052"/>
<dbReference type="Gene3D" id="2.30.39.10">
    <property type="entry name" value="Alpha-1-antitrypsin, domain 1"/>
    <property type="match status" value="1"/>
</dbReference>